<evidence type="ECO:0000256" key="16">
    <source>
        <dbReference type="RuleBase" id="RU000304"/>
    </source>
</evidence>
<dbReference type="GO" id="GO:0005886">
    <property type="term" value="C:plasma membrane"/>
    <property type="evidence" value="ECO:0007669"/>
    <property type="project" value="UniProtKB-SubCell"/>
</dbReference>
<dbReference type="CDD" id="cd14066">
    <property type="entry name" value="STKc_IRAK"/>
    <property type="match status" value="1"/>
</dbReference>
<dbReference type="GO" id="GO:0004674">
    <property type="term" value="F:protein serine/threonine kinase activity"/>
    <property type="evidence" value="ECO:0007669"/>
    <property type="project" value="UniProtKB-KW"/>
</dbReference>
<feature type="binding site" evidence="15">
    <location>
        <position position="120"/>
    </location>
    <ligand>
        <name>ATP</name>
        <dbReference type="ChEBI" id="CHEBI:30616"/>
    </ligand>
</feature>
<comment type="caution">
    <text evidence="19">The sequence shown here is derived from an EMBL/GenBank/DDBJ whole genome shotgun (WGS) entry which is preliminary data.</text>
</comment>
<dbReference type="PROSITE" id="PS00108">
    <property type="entry name" value="PROTEIN_KINASE_ST"/>
    <property type="match status" value="1"/>
</dbReference>
<accession>A0A8K0N1C6</accession>
<comment type="similarity">
    <text evidence="2">Belongs to the protein kinase superfamily. Ser/Thr protein kinase family.</text>
</comment>
<dbReference type="InterPro" id="IPR017441">
    <property type="entry name" value="Protein_kinase_ATP_BS"/>
</dbReference>
<keyword evidence="8 15" id="KW-0547">Nucleotide-binding</keyword>
<dbReference type="EC" id="2.7.11.1" evidence="3"/>
<feature type="domain" description="Protein kinase" evidence="18">
    <location>
        <begin position="91"/>
        <end position="368"/>
    </location>
</feature>
<evidence type="ECO:0000256" key="7">
    <source>
        <dbReference type="ARBA" id="ARBA00022679"/>
    </source>
</evidence>
<evidence type="ECO:0000256" key="12">
    <source>
        <dbReference type="ARBA" id="ARBA00023288"/>
    </source>
</evidence>
<evidence type="ECO:0000256" key="17">
    <source>
        <dbReference type="SAM" id="MobiDB-lite"/>
    </source>
</evidence>
<gene>
    <name evidence="19" type="ORF">COCNU_04G014300</name>
</gene>
<dbReference type="Gene3D" id="3.30.200.20">
    <property type="entry name" value="Phosphorylase Kinase, domain 1"/>
    <property type="match status" value="1"/>
</dbReference>
<evidence type="ECO:0000256" key="11">
    <source>
        <dbReference type="ARBA" id="ARBA00023136"/>
    </source>
</evidence>
<dbReference type="InterPro" id="IPR008271">
    <property type="entry name" value="Ser/Thr_kinase_AS"/>
</dbReference>
<keyword evidence="7" id="KW-0808">Transferase</keyword>
<evidence type="ECO:0000256" key="3">
    <source>
        <dbReference type="ARBA" id="ARBA00012513"/>
    </source>
</evidence>
<evidence type="ECO:0000256" key="6">
    <source>
        <dbReference type="ARBA" id="ARBA00022553"/>
    </source>
</evidence>
<evidence type="ECO:0000256" key="13">
    <source>
        <dbReference type="ARBA" id="ARBA00047899"/>
    </source>
</evidence>
<dbReference type="SUPFAM" id="SSF56112">
    <property type="entry name" value="Protein kinase-like (PK-like)"/>
    <property type="match status" value="1"/>
</dbReference>
<dbReference type="AlphaFoldDB" id="A0A8K0N1C6"/>
<evidence type="ECO:0000256" key="1">
    <source>
        <dbReference type="ARBA" id="ARBA00004193"/>
    </source>
</evidence>
<sequence>MSCFSCCSVTAVDDASERRVSRKIVEGGKGPAPVAFAPTRVSQPTPKPENPPLKTSTGNAAAIAPKKETGNGNIAAQTFTFRELATATRNFRTDCLIGEGGFGRVYKGRLEKTNQLVAVKQLDRNGLQGNEEFLVEVLMLSLLHHQNLVNLIGYCADGDQRLLVYEYMPLGSLEDHLLEIPPDQKPLSWYTRMNIAYGAAKGLEYLHEKANPPVIYRDLKSSNILLDGSYHPKLSDFGLAKLGPMGDKLHVSSRVMGTYGYCAPEYALTGQLTLKSDVYSFGVVLLELITGRRAIDATKGTDEQNLVTWAQPMFKDQKRYAELVDPLLQGGYSQRGLNQAVALAAICLQEEAAVRPLMADVVVALSFLTGEPADHEGSSARSSHSTPLEEDVEADKHGLQDLIASDRQLAVAEAIQWGSNSRNGQGGQHQTAGSL</sequence>
<evidence type="ECO:0000256" key="8">
    <source>
        <dbReference type="ARBA" id="ARBA00022741"/>
    </source>
</evidence>
<organism evidence="19 20">
    <name type="scientific">Cocos nucifera</name>
    <name type="common">Coconut palm</name>
    <dbReference type="NCBI Taxonomy" id="13894"/>
    <lineage>
        <taxon>Eukaryota</taxon>
        <taxon>Viridiplantae</taxon>
        <taxon>Streptophyta</taxon>
        <taxon>Embryophyta</taxon>
        <taxon>Tracheophyta</taxon>
        <taxon>Spermatophyta</taxon>
        <taxon>Magnoliopsida</taxon>
        <taxon>Liliopsida</taxon>
        <taxon>Arecaceae</taxon>
        <taxon>Arecoideae</taxon>
        <taxon>Cocoseae</taxon>
        <taxon>Attaleinae</taxon>
        <taxon>Cocos</taxon>
    </lineage>
</organism>
<dbReference type="PROSITE" id="PS50011">
    <property type="entry name" value="PROTEIN_KINASE_DOM"/>
    <property type="match status" value="1"/>
</dbReference>
<dbReference type="FunFam" id="1.10.510.10:FF:000032">
    <property type="entry name" value="Serine/threonine-protein kinase PBS1"/>
    <property type="match status" value="1"/>
</dbReference>
<dbReference type="Proteomes" id="UP000797356">
    <property type="component" value="Chromosome 4"/>
</dbReference>
<evidence type="ECO:0000256" key="15">
    <source>
        <dbReference type="PROSITE-ProRule" id="PRU10141"/>
    </source>
</evidence>
<evidence type="ECO:0000256" key="14">
    <source>
        <dbReference type="ARBA" id="ARBA00048679"/>
    </source>
</evidence>
<comment type="catalytic activity">
    <reaction evidence="14">
        <text>L-seryl-[protein] + ATP = O-phospho-L-seryl-[protein] + ADP + H(+)</text>
        <dbReference type="Rhea" id="RHEA:17989"/>
        <dbReference type="Rhea" id="RHEA-COMP:9863"/>
        <dbReference type="Rhea" id="RHEA-COMP:11604"/>
        <dbReference type="ChEBI" id="CHEBI:15378"/>
        <dbReference type="ChEBI" id="CHEBI:29999"/>
        <dbReference type="ChEBI" id="CHEBI:30616"/>
        <dbReference type="ChEBI" id="CHEBI:83421"/>
        <dbReference type="ChEBI" id="CHEBI:456216"/>
        <dbReference type="EC" id="2.7.11.1"/>
    </reaction>
</comment>
<keyword evidence="11" id="KW-0472">Membrane</keyword>
<protein>
    <recommendedName>
        <fullName evidence="3">non-specific serine/threonine protein kinase</fullName>
        <ecNumber evidence="3">2.7.11.1</ecNumber>
    </recommendedName>
</protein>
<dbReference type="PANTHER" id="PTHR47985:SF63">
    <property type="entry name" value="OS05G0463000 PROTEIN"/>
    <property type="match status" value="1"/>
</dbReference>
<dbReference type="InterPro" id="IPR011009">
    <property type="entry name" value="Kinase-like_dom_sf"/>
</dbReference>
<dbReference type="SMART" id="SM00220">
    <property type="entry name" value="S_TKc"/>
    <property type="match status" value="1"/>
</dbReference>
<evidence type="ECO:0000259" key="18">
    <source>
        <dbReference type="PROSITE" id="PS50011"/>
    </source>
</evidence>
<comment type="catalytic activity">
    <reaction evidence="13">
        <text>L-threonyl-[protein] + ATP = O-phospho-L-threonyl-[protein] + ADP + H(+)</text>
        <dbReference type="Rhea" id="RHEA:46608"/>
        <dbReference type="Rhea" id="RHEA-COMP:11060"/>
        <dbReference type="Rhea" id="RHEA-COMP:11605"/>
        <dbReference type="ChEBI" id="CHEBI:15378"/>
        <dbReference type="ChEBI" id="CHEBI:30013"/>
        <dbReference type="ChEBI" id="CHEBI:30616"/>
        <dbReference type="ChEBI" id="CHEBI:61977"/>
        <dbReference type="ChEBI" id="CHEBI:456216"/>
        <dbReference type="EC" id="2.7.11.1"/>
    </reaction>
</comment>
<evidence type="ECO:0000256" key="5">
    <source>
        <dbReference type="ARBA" id="ARBA00022527"/>
    </source>
</evidence>
<dbReference type="PANTHER" id="PTHR47985">
    <property type="entry name" value="OS07G0668900 PROTEIN"/>
    <property type="match status" value="1"/>
</dbReference>
<name>A0A8K0N1C6_COCNU</name>
<evidence type="ECO:0000256" key="4">
    <source>
        <dbReference type="ARBA" id="ARBA00022475"/>
    </source>
</evidence>
<keyword evidence="4" id="KW-1003">Cell membrane</keyword>
<keyword evidence="6" id="KW-0597">Phosphoprotein</keyword>
<keyword evidence="10 15" id="KW-0067">ATP-binding</keyword>
<evidence type="ECO:0000256" key="2">
    <source>
        <dbReference type="ARBA" id="ARBA00008684"/>
    </source>
</evidence>
<reference evidence="19" key="2">
    <citation type="submission" date="2019-07" db="EMBL/GenBank/DDBJ databases">
        <authorList>
            <person name="Yang Y."/>
            <person name="Bocs S."/>
            <person name="Baudouin L."/>
        </authorList>
    </citation>
    <scope>NUCLEOTIDE SEQUENCE</scope>
    <source>
        <tissue evidence="19">Spear leaf of Hainan Tall coconut</tissue>
    </source>
</reference>
<proteinExistence type="inferred from homology"/>
<keyword evidence="5 16" id="KW-0723">Serine/threonine-protein kinase</keyword>
<dbReference type="FunFam" id="3.30.200.20:FF:000186">
    <property type="entry name" value="Serine/threonine-protein kinase PBS1"/>
    <property type="match status" value="1"/>
</dbReference>
<dbReference type="PROSITE" id="PS00107">
    <property type="entry name" value="PROTEIN_KINASE_ATP"/>
    <property type="match status" value="1"/>
</dbReference>
<dbReference type="Pfam" id="PF00069">
    <property type="entry name" value="Pkinase"/>
    <property type="match status" value="1"/>
</dbReference>
<dbReference type="InterPro" id="IPR000719">
    <property type="entry name" value="Prot_kinase_dom"/>
</dbReference>
<evidence type="ECO:0000256" key="9">
    <source>
        <dbReference type="ARBA" id="ARBA00022777"/>
    </source>
</evidence>
<keyword evidence="9 19" id="KW-0418">Kinase</keyword>
<dbReference type="OrthoDB" id="4062651at2759"/>
<reference evidence="19" key="1">
    <citation type="journal article" date="2017" name="Gigascience">
        <title>The genome draft of coconut (Cocos nucifera).</title>
        <authorList>
            <person name="Xiao Y."/>
            <person name="Xu P."/>
            <person name="Fan H."/>
            <person name="Baudouin L."/>
            <person name="Xia W."/>
            <person name="Bocs S."/>
            <person name="Xu J."/>
            <person name="Li Q."/>
            <person name="Guo A."/>
            <person name="Zhou L."/>
            <person name="Li J."/>
            <person name="Wu Y."/>
            <person name="Ma Z."/>
            <person name="Armero A."/>
            <person name="Issali A.E."/>
            <person name="Liu N."/>
            <person name="Peng M."/>
            <person name="Yang Y."/>
        </authorList>
    </citation>
    <scope>NUCLEOTIDE SEQUENCE</scope>
    <source>
        <tissue evidence="19">Spear leaf of Hainan Tall coconut</tissue>
    </source>
</reference>
<dbReference type="Gene3D" id="1.10.510.10">
    <property type="entry name" value="Transferase(Phosphotransferase) domain 1"/>
    <property type="match status" value="1"/>
</dbReference>
<keyword evidence="20" id="KW-1185">Reference proteome</keyword>
<comment type="subcellular location">
    <subcellularLocation>
        <location evidence="1">Cell membrane</location>
        <topology evidence="1">Lipid-anchor</topology>
    </subcellularLocation>
</comment>
<dbReference type="EMBL" id="CM017875">
    <property type="protein sequence ID" value="KAG1339124.1"/>
    <property type="molecule type" value="Genomic_DNA"/>
</dbReference>
<feature type="region of interest" description="Disordered" evidence="17">
    <location>
        <begin position="373"/>
        <end position="399"/>
    </location>
</feature>
<feature type="region of interest" description="Disordered" evidence="17">
    <location>
        <begin position="27"/>
        <end position="59"/>
    </location>
</feature>
<evidence type="ECO:0000313" key="20">
    <source>
        <dbReference type="Proteomes" id="UP000797356"/>
    </source>
</evidence>
<dbReference type="GO" id="GO:0005524">
    <property type="term" value="F:ATP binding"/>
    <property type="evidence" value="ECO:0007669"/>
    <property type="project" value="UniProtKB-UniRule"/>
</dbReference>
<evidence type="ECO:0000313" key="19">
    <source>
        <dbReference type="EMBL" id="KAG1339124.1"/>
    </source>
</evidence>
<keyword evidence="12" id="KW-0449">Lipoprotein</keyword>
<evidence type="ECO:0000256" key="10">
    <source>
        <dbReference type="ARBA" id="ARBA00022840"/>
    </source>
</evidence>